<gene>
    <name evidence="2" type="ORF">B0T10DRAFT_550542</name>
</gene>
<organism evidence="2 3">
    <name type="scientific">Thelonectria olida</name>
    <dbReference type="NCBI Taxonomy" id="1576542"/>
    <lineage>
        <taxon>Eukaryota</taxon>
        <taxon>Fungi</taxon>
        <taxon>Dikarya</taxon>
        <taxon>Ascomycota</taxon>
        <taxon>Pezizomycotina</taxon>
        <taxon>Sordariomycetes</taxon>
        <taxon>Hypocreomycetidae</taxon>
        <taxon>Hypocreales</taxon>
        <taxon>Nectriaceae</taxon>
        <taxon>Thelonectria</taxon>
    </lineage>
</organism>
<name>A0A9P8VZY5_9HYPO</name>
<feature type="region of interest" description="Disordered" evidence="1">
    <location>
        <begin position="319"/>
        <end position="338"/>
    </location>
</feature>
<dbReference type="EMBL" id="JAGPYM010000018">
    <property type="protein sequence ID" value="KAH6885236.1"/>
    <property type="molecule type" value="Genomic_DNA"/>
</dbReference>
<sequence length="338" mass="38455">MQKVLETGTFVPDVLKVPDDYEDIYISGNLHINFFPIFFDAGFHDINTRSSHGLLPLCFADYVYPEDMPFIYLDTFLWLKDSSCLDQPVADPMSLGLNPSAGWHYLALKACQNLLGTLLMNNDENGGKQNAHGILDEILKCQVRDTCRCRCSPHGCLPMTLLLKLRTSPANLLWAELLWQGDVGSFTKELFTLLTFEALEMTHTCCSVIHWRMLPAFGQPVLKQFLRDVLEVQDEEKELGDRLTSLLSEFQCRYDNSRESLRDFVYGYWAKRMAEECIPSHDEIESARHVGVNVKAYKTPYRLKCILGRNFDFTDYAAASSCSSDDNGTPESREGGER</sequence>
<accession>A0A9P8VZY5</accession>
<dbReference type="Proteomes" id="UP000777438">
    <property type="component" value="Unassembled WGS sequence"/>
</dbReference>
<evidence type="ECO:0000313" key="3">
    <source>
        <dbReference type="Proteomes" id="UP000777438"/>
    </source>
</evidence>
<protein>
    <submittedName>
        <fullName evidence="2">Uncharacterized protein</fullName>
    </submittedName>
</protein>
<comment type="caution">
    <text evidence="2">The sequence shown here is derived from an EMBL/GenBank/DDBJ whole genome shotgun (WGS) entry which is preliminary data.</text>
</comment>
<dbReference type="AlphaFoldDB" id="A0A9P8VZY5"/>
<keyword evidence="3" id="KW-1185">Reference proteome</keyword>
<evidence type="ECO:0000256" key="1">
    <source>
        <dbReference type="SAM" id="MobiDB-lite"/>
    </source>
</evidence>
<evidence type="ECO:0000313" key="2">
    <source>
        <dbReference type="EMBL" id="KAH6885236.1"/>
    </source>
</evidence>
<dbReference type="OrthoDB" id="1577640at2759"/>
<reference evidence="2 3" key="1">
    <citation type="journal article" date="2021" name="Nat. Commun.">
        <title>Genetic determinants of endophytism in the Arabidopsis root mycobiome.</title>
        <authorList>
            <person name="Mesny F."/>
            <person name="Miyauchi S."/>
            <person name="Thiergart T."/>
            <person name="Pickel B."/>
            <person name="Atanasova L."/>
            <person name="Karlsson M."/>
            <person name="Huettel B."/>
            <person name="Barry K.W."/>
            <person name="Haridas S."/>
            <person name="Chen C."/>
            <person name="Bauer D."/>
            <person name="Andreopoulos W."/>
            <person name="Pangilinan J."/>
            <person name="LaButti K."/>
            <person name="Riley R."/>
            <person name="Lipzen A."/>
            <person name="Clum A."/>
            <person name="Drula E."/>
            <person name="Henrissat B."/>
            <person name="Kohler A."/>
            <person name="Grigoriev I.V."/>
            <person name="Martin F.M."/>
            <person name="Hacquard S."/>
        </authorList>
    </citation>
    <scope>NUCLEOTIDE SEQUENCE [LARGE SCALE GENOMIC DNA]</scope>
    <source>
        <strain evidence="2 3">MPI-CAGE-CH-0241</strain>
    </source>
</reference>
<proteinExistence type="predicted"/>